<keyword evidence="3" id="KW-0547">Nucleotide-binding</keyword>
<dbReference type="InterPro" id="IPR050130">
    <property type="entry name" value="ClpA_ClpB"/>
</dbReference>
<dbReference type="PANTHER" id="PTHR11638:SF18">
    <property type="entry name" value="HEAT SHOCK PROTEIN 104"/>
    <property type="match status" value="1"/>
</dbReference>
<evidence type="ECO:0000256" key="8">
    <source>
        <dbReference type="PROSITE-ProRule" id="PRU01251"/>
    </source>
</evidence>
<dbReference type="FunFam" id="3.40.50.300:FF:000025">
    <property type="entry name" value="ATP-dependent Clp protease subunit"/>
    <property type="match status" value="1"/>
</dbReference>
<protein>
    <submittedName>
        <fullName evidence="13">ClpB protein</fullName>
    </submittedName>
</protein>
<dbReference type="SMART" id="SM01086">
    <property type="entry name" value="ClpB_D2-small"/>
    <property type="match status" value="1"/>
</dbReference>
<dbReference type="InterPro" id="IPR028299">
    <property type="entry name" value="ClpA/B_CS2"/>
</dbReference>
<dbReference type="GO" id="GO:0005737">
    <property type="term" value="C:cytoplasm"/>
    <property type="evidence" value="ECO:0007669"/>
    <property type="project" value="TreeGrafter"/>
</dbReference>
<dbReference type="Pfam" id="PF02861">
    <property type="entry name" value="Clp_N"/>
    <property type="match status" value="1"/>
</dbReference>
<proteinExistence type="inferred from homology"/>
<evidence type="ECO:0000313" key="13">
    <source>
        <dbReference type="EMBL" id="CAA9221506.1"/>
    </source>
</evidence>
<feature type="region of interest" description="Disordered" evidence="10">
    <location>
        <begin position="241"/>
        <end position="284"/>
    </location>
</feature>
<feature type="domain" description="UVR" evidence="11">
    <location>
        <begin position="540"/>
        <end position="575"/>
    </location>
</feature>
<keyword evidence="5" id="KW-0067">ATP-binding</keyword>
<dbReference type="Pfam" id="PF10431">
    <property type="entry name" value="ClpB_D2-small"/>
    <property type="match status" value="1"/>
</dbReference>
<keyword evidence="6" id="KW-0267">Excision nuclease</keyword>
<dbReference type="InterPro" id="IPR019489">
    <property type="entry name" value="Clp_ATPase_C"/>
</dbReference>
<feature type="compositionally biased region" description="Gly residues" evidence="10">
    <location>
        <begin position="242"/>
        <end position="276"/>
    </location>
</feature>
<keyword evidence="4" id="KW-0228">DNA excision</keyword>
<dbReference type="InterPro" id="IPR004176">
    <property type="entry name" value="Clp_R_N"/>
</dbReference>
<dbReference type="Pfam" id="PF00004">
    <property type="entry name" value="AAA"/>
    <property type="match status" value="1"/>
</dbReference>
<keyword evidence="9" id="KW-0175">Coiled coil</keyword>
<dbReference type="Gene3D" id="1.10.1780.10">
    <property type="entry name" value="Clp, N-terminal domain"/>
    <property type="match status" value="2"/>
</dbReference>
<dbReference type="Gene3D" id="1.10.8.60">
    <property type="match status" value="2"/>
</dbReference>
<dbReference type="EMBL" id="CADCTG010000070">
    <property type="protein sequence ID" value="CAA9221506.1"/>
    <property type="molecule type" value="Genomic_DNA"/>
</dbReference>
<evidence type="ECO:0000256" key="10">
    <source>
        <dbReference type="SAM" id="MobiDB-lite"/>
    </source>
</evidence>
<keyword evidence="6" id="KW-0227">DNA damage</keyword>
<dbReference type="InterPro" id="IPR003959">
    <property type="entry name" value="ATPase_AAA_core"/>
</dbReference>
<evidence type="ECO:0000256" key="6">
    <source>
        <dbReference type="ARBA" id="ARBA00022881"/>
    </source>
</evidence>
<dbReference type="Pfam" id="PF17871">
    <property type="entry name" value="AAA_lid_9"/>
    <property type="match status" value="1"/>
</dbReference>
<dbReference type="InterPro" id="IPR036628">
    <property type="entry name" value="Clp_N_dom_sf"/>
</dbReference>
<keyword evidence="7" id="KW-0143">Chaperone</keyword>
<dbReference type="SUPFAM" id="SSF52540">
    <property type="entry name" value="P-loop containing nucleoside triphosphate hydrolases"/>
    <property type="match status" value="2"/>
</dbReference>
<dbReference type="SUPFAM" id="SSF81923">
    <property type="entry name" value="Double Clp-N motif"/>
    <property type="match status" value="1"/>
</dbReference>
<evidence type="ECO:0000256" key="3">
    <source>
        <dbReference type="ARBA" id="ARBA00022741"/>
    </source>
</evidence>
<name>A0A6J4HD94_9PROT</name>
<keyword evidence="2 8" id="KW-0677">Repeat</keyword>
<dbReference type="CDD" id="cd19499">
    <property type="entry name" value="RecA-like_ClpB_Hsp104-like"/>
    <property type="match status" value="1"/>
</dbReference>
<comment type="similarity">
    <text evidence="1">Belongs to the ClpA/ClpB family.</text>
</comment>
<reference evidence="13" key="1">
    <citation type="submission" date="2020-02" db="EMBL/GenBank/DDBJ databases">
        <authorList>
            <person name="Meier V. D."/>
        </authorList>
    </citation>
    <scope>NUCLEOTIDE SEQUENCE</scope>
    <source>
        <strain evidence="13">AVDCRST_MAG08</strain>
    </source>
</reference>
<dbReference type="FunFam" id="3.40.50.300:FF:000010">
    <property type="entry name" value="Chaperone clpB 1, putative"/>
    <property type="match status" value="1"/>
</dbReference>
<gene>
    <name evidence="13" type="ORF">AVDCRST_MAG08-603</name>
</gene>
<dbReference type="GO" id="GO:0005524">
    <property type="term" value="F:ATP binding"/>
    <property type="evidence" value="ECO:0007669"/>
    <property type="project" value="UniProtKB-KW"/>
</dbReference>
<evidence type="ECO:0000256" key="7">
    <source>
        <dbReference type="ARBA" id="ARBA00023186"/>
    </source>
</evidence>
<evidence type="ECO:0000256" key="9">
    <source>
        <dbReference type="SAM" id="Coils"/>
    </source>
</evidence>
<dbReference type="Gene3D" id="3.40.50.300">
    <property type="entry name" value="P-loop containing nucleotide triphosphate hydrolases"/>
    <property type="match status" value="2"/>
</dbReference>
<sequence length="934" mass="100770">GASQIGSEHLLLGLLGEGDGNAYQILARNGAGDAEALRREIARLLQQRGGAVPGATPGGPGGGAGGFGGGGNFGGTSPFEMLQNLIQQQGGQGPNNFFEALSGEAREAVMRAREASAGTTRTNAIGTDHLLAGIVTGDNVATEALGRAGANVDEMRSIFSAQRGNPGEAVYTFTPSAKHALQLAFQAARQMGSAQIGSEHLLLGLLGEGDGNAYQILARNGAADAEALRREIARLLQQRGGAAPGGVAPGGPGGGSGGFGGGNFGGGGFGAQGGQPGQQSRTPTLDQVTRDLTEAARNGELDPVMGRAEEIARSVRILSRRTKNNPVLIGEPGVGKTAIVEGLAQRIVSDDVPETLKGKRVLALDTGALVAGTRFRGDFEERMSAMIRELQSEEKDIVLFIDELHTIVGAGGADGAVNASNMLKPALARGELQVIGATTLDEYRKHVEKDAALERRFQPVLVDEPTVDESVGILFGLRDRYEAHHKVRVSDEAIVAAVQLGDRYITDRYLPDKAIDLLDEAAAEVRLRATVPPVDVRRIEEEISGLEREKDDAVRAEDYEKAAGLKQRQEQLKAELREQQEGWAGRREDNSPEVGREDIARILEEWTGVPATNIIQEEAERLLNLEAVLHERVVGQDRAVKAVAEAVRRSRAGIKDPNRPVGSFIFLGPTGVGKTELARTLAEYLFGEEDAMIRIDMSEFQERHTVSRLVGAPPGYVGYDEAGQLTEAVRRRPYSVVLFDEIEKAHPDVFNTLLQLLDDGRLTDAQGRTVNFQNTVIIMTSNVGSQHLVSTKQFGFTSSDGVDFAETERRAMDALERAFRPEFINRVDEIIVFEPLTREDVLEIVGIMLSRMNKHLESQRISVEVTQAAKEFIAEQGYDPKFGARPLARAIRRYVENPLSSRIIGGDFDPDDTILVDRADDELTFERRAAVTQQ</sequence>
<accession>A0A6J4HD94</accession>
<dbReference type="InterPro" id="IPR001270">
    <property type="entry name" value="ClpA/B"/>
</dbReference>
<dbReference type="InterPro" id="IPR001943">
    <property type="entry name" value="UVR_dom"/>
</dbReference>
<dbReference type="PROSITE" id="PS00871">
    <property type="entry name" value="CLPAB_2"/>
    <property type="match status" value="1"/>
</dbReference>
<organism evidence="13">
    <name type="scientific">uncultured Acetobacteraceae bacterium</name>
    <dbReference type="NCBI Taxonomy" id="169975"/>
    <lineage>
        <taxon>Bacteria</taxon>
        <taxon>Pseudomonadati</taxon>
        <taxon>Pseudomonadota</taxon>
        <taxon>Alphaproteobacteria</taxon>
        <taxon>Acetobacterales</taxon>
        <taxon>Acetobacteraceae</taxon>
        <taxon>environmental samples</taxon>
    </lineage>
</organism>
<dbReference type="GO" id="GO:0016887">
    <property type="term" value="F:ATP hydrolysis activity"/>
    <property type="evidence" value="ECO:0007669"/>
    <property type="project" value="InterPro"/>
</dbReference>
<dbReference type="PANTHER" id="PTHR11638">
    <property type="entry name" value="ATP-DEPENDENT CLP PROTEASE"/>
    <property type="match status" value="1"/>
</dbReference>
<dbReference type="PROSITE" id="PS50151">
    <property type="entry name" value="UVR"/>
    <property type="match status" value="1"/>
</dbReference>
<dbReference type="GO" id="GO:0006281">
    <property type="term" value="P:DNA repair"/>
    <property type="evidence" value="ECO:0007669"/>
    <property type="project" value="UniProtKB-KW"/>
</dbReference>
<feature type="coiled-coil region" evidence="9">
    <location>
        <begin position="536"/>
        <end position="582"/>
    </location>
</feature>
<evidence type="ECO:0000256" key="4">
    <source>
        <dbReference type="ARBA" id="ARBA00022769"/>
    </source>
</evidence>
<dbReference type="PROSITE" id="PS51903">
    <property type="entry name" value="CLP_R"/>
    <property type="match status" value="1"/>
</dbReference>
<feature type="domain" description="Clp R" evidence="12">
    <location>
        <begin position="1"/>
        <end position="241"/>
    </location>
</feature>
<keyword evidence="6" id="KW-0234">DNA repair</keyword>
<evidence type="ECO:0000259" key="12">
    <source>
        <dbReference type="PROSITE" id="PS51903"/>
    </source>
</evidence>
<dbReference type="GO" id="GO:0004518">
    <property type="term" value="F:nuclease activity"/>
    <property type="evidence" value="ECO:0007669"/>
    <property type="project" value="UniProtKB-KW"/>
</dbReference>
<dbReference type="GO" id="GO:0034605">
    <property type="term" value="P:cellular response to heat"/>
    <property type="evidence" value="ECO:0007669"/>
    <property type="project" value="TreeGrafter"/>
</dbReference>
<dbReference type="SMART" id="SM00382">
    <property type="entry name" value="AAA"/>
    <property type="match status" value="2"/>
</dbReference>
<evidence type="ECO:0000256" key="5">
    <source>
        <dbReference type="ARBA" id="ARBA00022840"/>
    </source>
</evidence>
<dbReference type="InterPro" id="IPR003593">
    <property type="entry name" value="AAA+_ATPase"/>
</dbReference>
<evidence type="ECO:0000256" key="1">
    <source>
        <dbReference type="ARBA" id="ARBA00008675"/>
    </source>
</evidence>
<dbReference type="InterPro" id="IPR041546">
    <property type="entry name" value="ClpA/ClpB_AAA_lid"/>
</dbReference>
<dbReference type="CDD" id="cd00009">
    <property type="entry name" value="AAA"/>
    <property type="match status" value="1"/>
</dbReference>
<evidence type="ECO:0000259" key="11">
    <source>
        <dbReference type="PROSITE" id="PS50151"/>
    </source>
</evidence>
<dbReference type="PRINTS" id="PR00300">
    <property type="entry name" value="CLPPROTEASEA"/>
</dbReference>
<dbReference type="InterPro" id="IPR027417">
    <property type="entry name" value="P-loop_NTPase"/>
</dbReference>
<dbReference type="AlphaFoldDB" id="A0A6J4HD94"/>
<dbReference type="Pfam" id="PF07724">
    <property type="entry name" value="AAA_2"/>
    <property type="match status" value="1"/>
</dbReference>
<evidence type="ECO:0000256" key="2">
    <source>
        <dbReference type="ARBA" id="ARBA00022737"/>
    </source>
</evidence>
<feature type="non-terminal residue" evidence="13">
    <location>
        <position position="1"/>
    </location>
</feature>
<dbReference type="Gene3D" id="4.10.860.10">
    <property type="entry name" value="UVR domain"/>
    <property type="match status" value="1"/>
</dbReference>